<dbReference type="Proteomes" id="UP001498476">
    <property type="component" value="Unassembled WGS sequence"/>
</dbReference>
<feature type="signal peptide" evidence="2">
    <location>
        <begin position="1"/>
        <end position="22"/>
    </location>
</feature>
<feature type="region of interest" description="Disordered" evidence="1">
    <location>
        <begin position="115"/>
        <end position="219"/>
    </location>
</feature>
<dbReference type="EMBL" id="JAZAVJ010000151">
    <property type="protein sequence ID" value="KAK7409426.1"/>
    <property type="molecule type" value="Genomic_DNA"/>
</dbReference>
<evidence type="ECO:0000256" key="2">
    <source>
        <dbReference type="SAM" id="SignalP"/>
    </source>
</evidence>
<feature type="region of interest" description="Disordered" evidence="1">
    <location>
        <begin position="76"/>
        <end position="100"/>
    </location>
</feature>
<evidence type="ECO:0000313" key="4">
    <source>
        <dbReference type="Proteomes" id="UP001498476"/>
    </source>
</evidence>
<evidence type="ECO:0000313" key="3">
    <source>
        <dbReference type="EMBL" id="KAK7409426.1"/>
    </source>
</evidence>
<feature type="compositionally biased region" description="Low complexity" evidence="1">
    <location>
        <begin position="126"/>
        <end position="193"/>
    </location>
</feature>
<feature type="region of interest" description="Disordered" evidence="1">
    <location>
        <begin position="496"/>
        <end position="527"/>
    </location>
</feature>
<reference evidence="3 4" key="1">
    <citation type="journal article" date="2025" name="Microbiol. Resour. Announc.">
        <title>Draft genome sequences for Neonectria magnoliae and Neonectria punicea, canker pathogens of Liriodendron tulipifera and Acer saccharum in West Virginia.</title>
        <authorList>
            <person name="Petronek H.M."/>
            <person name="Kasson M.T."/>
            <person name="Metheny A.M."/>
            <person name="Stauder C.M."/>
            <person name="Lovett B."/>
            <person name="Lynch S.C."/>
            <person name="Garnas J.R."/>
            <person name="Kasson L.R."/>
            <person name="Stajich J.E."/>
        </authorList>
    </citation>
    <scope>NUCLEOTIDE SEQUENCE [LARGE SCALE GENOMIC DNA]</scope>
    <source>
        <strain evidence="3 4">NRRL 64653</strain>
    </source>
</reference>
<dbReference type="InterPro" id="IPR026074">
    <property type="entry name" value="MAP1"/>
</dbReference>
<evidence type="ECO:0000256" key="1">
    <source>
        <dbReference type="SAM" id="MobiDB-lite"/>
    </source>
</evidence>
<comment type="caution">
    <text evidence="3">The sequence shown here is derived from an EMBL/GenBank/DDBJ whole genome shotgun (WGS) entry which is preliminary data.</text>
</comment>
<keyword evidence="4" id="KW-1185">Reference proteome</keyword>
<dbReference type="PANTHER" id="PTHR13843:SF12">
    <property type="entry name" value="ATPASE F1_V1_A1 COMPLEX ALPHA_BETA SUBUNIT NUCLEOTIDE-BINDING DOMAIN-CONTAINING PROTEIN"/>
    <property type="match status" value="1"/>
</dbReference>
<protein>
    <submittedName>
        <fullName evidence="3">Uncharacterized protein</fullName>
    </submittedName>
</protein>
<dbReference type="InterPro" id="IPR029167">
    <property type="entry name" value="Mug117"/>
</dbReference>
<keyword evidence="2" id="KW-0732">Signal</keyword>
<feature type="compositionally biased region" description="Low complexity" evidence="1">
    <location>
        <begin position="376"/>
        <end position="388"/>
    </location>
</feature>
<proteinExistence type="predicted"/>
<feature type="compositionally biased region" description="Low complexity" evidence="1">
    <location>
        <begin position="782"/>
        <end position="882"/>
    </location>
</feature>
<feature type="compositionally biased region" description="Low complexity" evidence="1">
    <location>
        <begin position="209"/>
        <end position="219"/>
    </location>
</feature>
<dbReference type="Pfam" id="PF15474">
    <property type="entry name" value="MU117"/>
    <property type="match status" value="1"/>
</dbReference>
<organism evidence="3 4">
    <name type="scientific">Neonectria punicea</name>
    <dbReference type="NCBI Taxonomy" id="979145"/>
    <lineage>
        <taxon>Eukaryota</taxon>
        <taxon>Fungi</taxon>
        <taxon>Dikarya</taxon>
        <taxon>Ascomycota</taxon>
        <taxon>Pezizomycotina</taxon>
        <taxon>Sordariomycetes</taxon>
        <taxon>Hypocreomycetidae</taxon>
        <taxon>Hypocreales</taxon>
        <taxon>Nectriaceae</taxon>
        <taxon>Neonectria</taxon>
    </lineage>
</organism>
<feature type="compositionally biased region" description="Polar residues" evidence="1">
    <location>
        <begin position="199"/>
        <end position="208"/>
    </location>
</feature>
<feature type="compositionally biased region" description="Basic and acidic residues" evidence="1">
    <location>
        <begin position="507"/>
        <end position="522"/>
    </location>
</feature>
<gene>
    <name evidence="3" type="ORF">QQX98_008387</name>
</gene>
<feature type="region of interest" description="Disordered" evidence="1">
    <location>
        <begin position="344"/>
        <end position="388"/>
    </location>
</feature>
<dbReference type="PANTHER" id="PTHR13843">
    <property type="entry name" value="MICROTUBULE-ASSOCIATED PROTEIN"/>
    <property type="match status" value="1"/>
</dbReference>
<name>A0ABR1GV93_9HYPO</name>
<sequence>MRSQAARRAFFALVSLPLYASAQLDVFNSTVPVAAVPPTTVDAASTIVSVPLDTVINTPVAESTTELPVVVPETTTSDWIPDVPETVDPVNTPTSEAPVIESTESSIIIPETTTSNWIPDAPATVNPINTPTSETTPTLEPIQDTTTNLPVDTTTEQLAGTTTTTELPADTTTTDLPVDTTTTEAPADTTTTELPVDAASTSEQPADATTTTEQPVDTTTTEAPAITDAPVLTTATGAAATSSVSSVSTEIIGLVPIINFWKDDPEGLKDETKSTVDNVKNDIIGVIKDLGGDPNKGCDGKKKRGLVGAIGDIINSLVCIANDLTDVSGGIVVGDVTAVTGTISGVQSQTEDLTEEENDDDNKSSEEKSEQESTTEEPTSTTTSPCTEDTAEHVTIICKPTEITEDGNVRTTETCFSSITAEITGCSVTEATTVISTTGTAAAITPCASDTCGGADACPMDEIPLSGADMNYVSTSVDCGAISTITTSELPTGYGTLNDISVAEPTPHADSDDSSAAKRDLSPRAFGENTSPDPLYVASLSPIWVSQLGDASGHWFNYPETGQGFVGVNGIYGCTAVIIASEKGVYLSHIWENPVFIDSNWDATSDESFNSKAFEALRDGTPFAQSITALIGDEANPGVLNAIYAPKVFVLTPFTTANDPTGITTTLRYQDRAQKLANDLASVIPGSGGSGYLLGYTRTNQELSTMEPGWLGRAIFEVDVLQSVLVTPHDPDGSLRVGRWRLWVEDQLITYQDFWIPDHTQGNQKRQNSDIDACMVSGSGSGTTTEATSTVTDSTTTGTENTETTQTTETAQTTETTQSTETSQTSADTTETTVSTETPQSTETTETTAESTTETIETTTDSTNPPTTLLTSTLTTTSAPDTTSDEETTTTEDTFTGPVLCVNFGGPRVATPYCQCSTTTDGQTFFATAPLISQHCTDYTTFPSDVTLQPTDIVTEAPEPTPWVTTEDNGAILSYPDQTVEIGQVFGTIGYTHTVGEGTPVTIRPPDATQTDANNKGSSQCHSIDDACDRAIAKFDDDFIYTEFASYYTRIKKGIIIVATFGQAGCVVEYDCDDWAQGGMTGKQIKDAYQYMKDNNGVNKCGTNYLSNTCHVTSNYCTNCNERHQDLD</sequence>
<feature type="compositionally biased region" description="Basic and acidic residues" evidence="1">
    <location>
        <begin position="361"/>
        <end position="371"/>
    </location>
</feature>
<feature type="region of interest" description="Disordered" evidence="1">
    <location>
        <begin position="761"/>
        <end position="892"/>
    </location>
</feature>
<accession>A0ABR1GV93</accession>
<feature type="chain" id="PRO_5046147063" evidence="2">
    <location>
        <begin position="23"/>
        <end position="1128"/>
    </location>
</feature>